<keyword evidence="2 4" id="KW-0689">Ribosomal protein</keyword>
<comment type="similarity">
    <text evidence="1">Belongs to the bacterial ribosomal protein bL28 family.</text>
</comment>
<dbReference type="Pfam" id="PF00830">
    <property type="entry name" value="Ribosomal_L28"/>
    <property type="match status" value="1"/>
</dbReference>
<dbReference type="Gene3D" id="2.30.170.40">
    <property type="entry name" value="Ribosomal protein L28/L24"/>
    <property type="match status" value="1"/>
</dbReference>
<dbReference type="InterPro" id="IPR026569">
    <property type="entry name" value="Ribosomal_bL28"/>
</dbReference>
<organism evidence="4 5">
    <name type="scientific">Candidatus Berkelbacteria bacterium CG03_land_8_20_14_0_80_40_36</name>
    <dbReference type="NCBI Taxonomy" id="1974509"/>
    <lineage>
        <taxon>Bacteria</taxon>
        <taxon>Candidatus Berkelbacteria</taxon>
    </lineage>
</organism>
<dbReference type="InterPro" id="IPR034704">
    <property type="entry name" value="Ribosomal_bL28/bL31-like_sf"/>
</dbReference>
<dbReference type="InterPro" id="IPR037147">
    <property type="entry name" value="Ribosomal_bL28_sf"/>
</dbReference>
<proteinExistence type="inferred from homology"/>
<comment type="caution">
    <text evidence="4">The sequence shown here is derived from an EMBL/GenBank/DDBJ whole genome shotgun (WGS) entry which is preliminary data.</text>
</comment>
<dbReference type="Proteomes" id="UP000229966">
    <property type="component" value="Unassembled WGS sequence"/>
</dbReference>
<evidence type="ECO:0000313" key="4">
    <source>
        <dbReference type="EMBL" id="PIV25125.1"/>
    </source>
</evidence>
<evidence type="ECO:0000256" key="3">
    <source>
        <dbReference type="ARBA" id="ARBA00023274"/>
    </source>
</evidence>
<dbReference type="PANTHER" id="PTHR39080">
    <property type="entry name" value="50S RIBOSOMAL PROTEIN L28"/>
    <property type="match status" value="1"/>
</dbReference>
<dbReference type="EMBL" id="PEUM01000096">
    <property type="protein sequence ID" value="PIV25125.1"/>
    <property type="molecule type" value="Genomic_DNA"/>
</dbReference>
<evidence type="ECO:0000256" key="2">
    <source>
        <dbReference type="ARBA" id="ARBA00022980"/>
    </source>
</evidence>
<sequence>MRRLKFSTQLCKICFRGDSVSFNRPKSLHRTKRVVRPNLQKYTALGATTSQLVCTRCARTLRKEFYI</sequence>
<dbReference type="AlphaFoldDB" id="A0A2M7CHL6"/>
<name>A0A2M7CHL6_9BACT</name>
<dbReference type="PANTHER" id="PTHR39080:SF1">
    <property type="entry name" value="LARGE RIBOSOMAL SUBUNIT PROTEIN BL28A"/>
    <property type="match status" value="1"/>
</dbReference>
<dbReference type="GO" id="GO:0005840">
    <property type="term" value="C:ribosome"/>
    <property type="evidence" value="ECO:0007669"/>
    <property type="project" value="UniProtKB-KW"/>
</dbReference>
<accession>A0A2M7CHL6</accession>
<dbReference type="GO" id="GO:1990904">
    <property type="term" value="C:ribonucleoprotein complex"/>
    <property type="evidence" value="ECO:0007669"/>
    <property type="project" value="UniProtKB-KW"/>
</dbReference>
<reference evidence="5" key="1">
    <citation type="submission" date="2017-09" db="EMBL/GenBank/DDBJ databases">
        <title>Depth-based differentiation of microbial function through sediment-hosted aquifers and enrichment of novel symbionts in the deep terrestrial subsurface.</title>
        <authorList>
            <person name="Probst A.J."/>
            <person name="Ladd B."/>
            <person name="Jarett J.K."/>
            <person name="Geller-Mcgrath D.E."/>
            <person name="Sieber C.M.K."/>
            <person name="Emerson J.B."/>
            <person name="Anantharaman K."/>
            <person name="Thomas B.C."/>
            <person name="Malmstrom R."/>
            <person name="Stieglmeier M."/>
            <person name="Klingl A."/>
            <person name="Woyke T."/>
            <person name="Ryan C.M."/>
            <person name="Banfield J.F."/>
        </authorList>
    </citation>
    <scope>NUCLEOTIDE SEQUENCE [LARGE SCALE GENOMIC DNA]</scope>
</reference>
<dbReference type="SUPFAM" id="SSF143800">
    <property type="entry name" value="L28p-like"/>
    <property type="match status" value="1"/>
</dbReference>
<dbReference type="GO" id="GO:0003735">
    <property type="term" value="F:structural constituent of ribosome"/>
    <property type="evidence" value="ECO:0007669"/>
    <property type="project" value="InterPro"/>
</dbReference>
<evidence type="ECO:0000256" key="1">
    <source>
        <dbReference type="ARBA" id="ARBA00008760"/>
    </source>
</evidence>
<evidence type="ECO:0000313" key="5">
    <source>
        <dbReference type="Proteomes" id="UP000229966"/>
    </source>
</evidence>
<keyword evidence="3" id="KW-0687">Ribonucleoprotein</keyword>
<protein>
    <submittedName>
        <fullName evidence="4">50S ribosomal protein L28</fullName>
    </submittedName>
</protein>
<dbReference type="InterPro" id="IPR050096">
    <property type="entry name" value="Bacterial_rp_bL28"/>
</dbReference>
<gene>
    <name evidence="4" type="ORF">COS38_03315</name>
</gene>